<evidence type="ECO:0000313" key="2">
    <source>
        <dbReference type="EMBL" id="CAD7004536.1"/>
    </source>
</evidence>
<keyword evidence="1" id="KW-0812">Transmembrane</keyword>
<reference evidence="2" key="1">
    <citation type="submission" date="2020-11" db="EMBL/GenBank/DDBJ databases">
        <authorList>
            <person name="Whitehead M."/>
        </authorList>
    </citation>
    <scope>NUCLEOTIDE SEQUENCE</scope>
    <source>
        <strain evidence="2">EGII</strain>
    </source>
</reference>
<comment type="caution">
    <text evidence="2">The sequence shown here is derived from an EMBL/GenBank/DDBJ whole genome shotgun (WGS) entry which is preliminary data.</text>
</comment>
<organism evidence="2 3">
    <name type="scientific">Ceratitis capitata</name>
    <name type="common">Mediterranean fruit fly</name>
    <name type="synonym">Tephritis capitata</name>
    <dbReference type="NCBI Taxonomy" id="7213"/>
    <lineage>
        <taxon>Eukaryota</taxon>
        <taxon>Metazoa</taxon>
        <taxon>Ecdysozoa</taxon>
        <taxon>Arthropoda</taxon>
        <taxon>Hexapoda</taxon>
        <taxon>Insecta</taxon>
        <taxon>Pterygota</taxon>
        <taxon>Neoptera</taxon>
        <taxon>Endopterygota</taxon>
        <taxon>Diptera</taxon>
        <taxon>Brachycera</taxon>
        <taxon>Muscomorpha</taxon>
        <taxon>Tephritoidea</taxon>
        <taxon>Tephritidae</taxon>
        <taxon>Ceratitis</taxon>
        <taxon>Ceratitis</taxon>
    </lineage>
</organism>
<dbReference type="Proteomes" id="UP000606786">
    <property type="component" value="Unassembled WGS sequence"/>
</dbReference>
<evidence type="ECO:0000313" key="3">
    <source>
        <dbReference type="Proteomes" id="UP000606786"/>
    </source>
</evidence>
<name>A0A811V3W0_CERCA</name>
<gene>
    <name evidence="2" type="ORF">CCAP1982_LOCUS12933</name>
</gene>
<evidence type="ECO:0000256" key="1">
    <source>
        <dbReference type="SAM" id="Phobius"/>
    </source>
</evidence>
<accession>A0A811V3W0</accession>
<keyword evidence="3" id="KW-1185">Reference proteome</keyword>
<keyword evidence="1" id="KW-0472">Membrane</keyword>
<dbReference type="EMBL" id="CAJHJT010000034">
    <property type="protein sequence ID" value="CAD7004536.1"/>
    <property type="molecule type" value="Genomic_DNA"/>
</dbReference>
<proteinExistence type="predicted"/>
<keyword evidence="1" id="KW-1133">Transmembrane helix</keyword>
<sequence>MLSRGEMCGESDSMLQSCAGVSFLRQLRSGLLDLLGLGGGLRMPVAGLVGRFSIPLPSELRRGLGVRRPPDRRSAEESRLELTFKRLPCSLTLVRALAMLLLLPLLDFCAFSVVFDLNTLSTFLSMITCADNDAAYSDSSSDFSEVPVVMPLLSDSVAGRGGDSISATTVCCVFSTTV</sequence>
<feature type="transmembrane region" description="Helical" evidence="1">
    <location>
        <begin position="93"/>
        <end position="115"/>
    </location>
</feature>
<dbReference type="AlphaFoldDB" id="A0A811V3W0"/>
<protein>
    <submittedName>
        <fullName evidence="2">(Mediterranean fruit fly) hypothetical protein</fullName>
    </submittedName>
</protein>